<dbReference type="OrthoDB" id="10251809at2759"/>
<keyword evidence="2" id="KW-1185">Reference proteome</keyword>
<reference evidence="1" key="1">
    <citation type="journal article" date="2020" name="Fungal Divers.">
        <title>Resolving the Mortierellaceae phylogeny through synthesis of multi-gene phylogenetics and phylogenomics.</title>
        <authorList>
            <person name="Vandepol N."/>
            <person name="Liber J."/>
            <person name="Desiro A."/>
            <person name="Na H."/>
            <person name="Kennedy M."/>
            <person name="Barry K."/>
            <person name="Grigoriev I.V."/>
            <person name="Miller A.N."/>
            <person name="O'Donnell K."/>
            <person name="Stajich J.E."/>
            <person name="Bonito G."/>
        </authorList>
    </citation>
    <scope>NUCLEOTIDE SEQUENCE</scope>
    <source>
        <strain evidence="1">NVP60</strain>
    </source>
</reference>
<dbReference type="Proteomes" id="UP000823405">
    <property type="component" value="Unassembled WGS sequence"/>
</dbReference>
<name>A0A9P6R086_9FUNG</name>
<protein>
    <submittedName>
        <fullName evidence="1">Uncharacterized protein</fullName>
    </submittedName>
</protein>
<proteinExistence type="predicted"/>
<sequence length="133" mass="15745">MFFRLDLSIPWSTSKPMWKSIKNTGLILDTYRTVVSAKYQSIYYLTAMDDDRIIGMIYSVGKLGLIAYNRFNVTMETFVIPNITLASKWFEGKIYNWPRRSMMFIGFFTIRLNYEAETYGTEYLLETKSWANY</sequence>
<gene>
    <name evidence="1" type="ORF">BGZ97_000796</name>
</gene>
<dbReference type="AlphaFoldDB" id="A0A9P6R086"/>
<dbReference type="EMBL" id="JAAAIN010001153">
    <property type="protein sequence ID" value="KAG0306300.1"/>
    <property type="molecule type" value="Genomic_DNA"/>
</dbReference>
<accession>A0A9P6R086</accession>
<comment type="caution">
    <text evidence="1">The sequence shown here is derived from an EMBL/GenBank/DDBJ whole genome shotgun (WGS) entry which is preliminary data.</text>
</comment>
<organism evidence="1 2">
    <name type="scientific">Linnemannia gamsii</name>
    <dbReference type="NCBI Taxonomy" id="64522"/>
    <lineage>
        <taxon>Eukaryota</taxon>
        <taxon>Fungi</taxon>
        <taxon>Fungi incertae sedis</taxon>
        <taxon>Mucoromycota</taxon>
        <taxon>Mortierellomycotina</taxon>
        <taxon>Mortierellomycetes</taxon>
        <taxon>Mortierellales</taxon>
        <taxon>Mortierellaceae</taxon>
        <taxon>Linnemannia</taxon>
    </lineage>
</organism>
<evidence type="ECO:0000313" key="2">
    <source>
        <dbReference type="Proteomes" id="UP000823405"/>
    </source>
</evidence>
<evidence type="ECO:0000313" key="1">
    <source>
        <dbReference type="EMBL" id="KAG0306300.1"/>
    </source>
</evidence>
<feature type="non-terminal residue" evidence="1">
    <location>
        <position position="1"/>
    </location>
</feature>